<dbReference type="Pfam" id="PF01812">
    <property type="entry name" value="5-FTHF_cyc-lig"/>
    <property type="match status" value="1"/>
</dbReference>
<dbReference type="InterPro" id="IPR037171">
    <property type="entry name" value="NagB/RpiA_transferase-like"/>
</dbReference>
<dbReference type="InterPro" id="IPR002698">
    <property type="entry name" value="FTHF_cligase"/>
</dbReference>
<feature type="compositionally biased region" description="Low complexity" evidence="4">
    <location>
        <begin position="76"/>
        <end position="87"/>
    </location>
</feature>
<name>A0A5C7EX56_9PROT</name>
<dbReference type="PANTHER" id="PTHR23407">
    <property type="entry name" value="ATPASE INHIBITOR/5-FORMYLTETRAHYDROFOLATE CYCLO-LIGASE"/>
    <property type="match status" value="1"/>
</dbReference>
<evidence type="ECO:0000256" key="4">
    <source>
        <dbReference type="SAM" id="MobiDB-lite"/>
    </source>
</evidence>
<reference evidence="5 6" key="1">
    <citation type="submission" date="2019-08" db="EMBL/GenBank/DDBJ databases">
        <title>Pelomicrobium methylotrophicum gen. nov., sp. nov. a moderately thermophilic, facultatively anaerobic, lithoautotrophic and methylotrophic bacterium isolated from a terrestrial mud volcano.</title>
        <authorList>
            <person name="Slobodkina G.B."/>
            <person name="Merkel A.Y."/>
            <person name="Slobodkin A.I."/>
        </authorList>
    </citation>
    <scope>NUCLEOTIDE SEQUENCE [LARGE SCALE GENOMIC DNA]</scope>
    <source>
        <strain evidence="5 6">SM250</strain>
    </source>
</reference>
<dbReference type="SUPFAM" id="SSF100950">
    <property type="entry name" value="NagB/RpiA/CoA transferase-like"/>
    <property type="match status" value="1"/>
</dbReference>
<evidence type="ECO:0000313" key="5">
    <source>
        <dbReference type="EMBL" id="TXF12875.1"/>
    </source>
</evidence>
<keyword evidence="6" id="KW-1185">Reference proteome</keyword>
<evidence type="ECO:0000313" key="6">
    <source>
        <dbReference type="Proteomes" id="UP000321201"/>
    </source>
</evidence>
<dbReference type="NCBIfam" id="TIGR02727">
    <property type="entry name" value="MTHFS_bact"/>
    <property type="match status" value="1"/>
</dbReference>
<dbReference type="EMBL" id="VPFL01000004">
    <property type="protein sequence ID" value="TXF12875.1"/>
    <property type="molecule type" value="Genomic_DNA"/>
</dbReference>
<keyword evidence="5" id="KW-0436">Ligase</keyword>
<gene>
    <name evidence="5" type="ORF">FR698_04365</name>
</gene>
<dbReference type="GO" id="GO:0005524">
    <property type="term" value="F:ATP binding"/>
    <property type="evidence" value="ECO:0007669"/>
    <property type="project" value="UniProtKB-KW"/>
</dbReference>
<dbReference type="EC" id="6.3.3.2" evidence="5"/>
<feature type="region of interest" description="Disordered" evidence="4">
    <location>
        <begin position="76"/>
        <end position="96"/>
    </location>
</feature>
<proteinExistence type="inferred from homology"/>
<dbReference type="Gene3D" id="3.40.50.10420">
    <property type="entry name" value="NagB/RpiA/CoA transferase-like"/>
    <property type="match status" value="1"/>
</dbReference>
<comment type="caution">
    <text evidence="5">The sequence shown here is derived from an EMBL/GenBank/DDBJ whole genome shotgun (WGS) entry which is preliminary data.</text>
</comment>
<dbReference type="GO" id="GO:0030272">
    <property type="term" value="F:5-formyltetrahydrofolate cyclo-ligase activity"/>
    <property type="evidence" value="ECO:0007669"/>
    <property type="project" value="UniProtKB-EC"/>
</dbReference>
<dbReference type="Proteomes" id="UP000321201">
    <property type="component" value="Unassembled WGS sequence"/>
</dbReference>
<organism evidence="5 6">
    <name type="scientific">Pelomicrobium methylotrophicum</name>
    <dbReference type="NCBI Taxonomy" id="2602750"/>
    <lineage>
        <taxon>Bacteria</taxon>
        <taxon>Pseudomonadati</taxon>
        <taxon>Pseudomonadota</taxon>
        <taxon>Hydrogenophilia</taxon>
        <taxon>Hydrogenophilia incertae sedis</taxon>
        <taxon>Pelomicrobium</taxon>
    </lineage>
</organism>
<sequence length="437" mass="47455">MGSSIGLVGAPSWTQPSVAGSIRAPGRLYWDFPRVRGNVGYKRRVRVLFLASEAPEAALLAARIAAREGGAWLEPQAASVAAPSTSSAGGGPGRREIPAAPPPVEEALLGWADVVITLDRTAEQRCPSLPQGVRRRYFALPVEDEHGGDAARARARWRDELTQRILALIGGLRMMERDAQTDALPPPPAGDPPPPEAVAAWRRQLRPLLIARRNRMDGPTRRRCQAAITEILERAFPIGKGWIVGLCWPYKGEYDARFPARTFRQRGAVTALPAVVDKRGPLEFRRWWPGAPTRAEVYGIPVPVGTAVVTPHVAFVPPVAFDDRGYRLGYGGGYFDRTLAAAKPRPIAVAVAFEMQRLPDLLAQPHDIPMDFIVTEAGVRLVDGGHARFVDPSTARTHFAALAQARGLPEVYASQEGAAPASPPCYARDFPGYFGQE</sequence>
<evidence type="ECO:0000256" key="1">
    <source>
        <dbReference type="ARBA" id="ARBA00010638"/>
    </source>
</evidence>
<dbReference type="AlphaFoldDB" id="A0A5C7EX56"/>
<comment type="similarity">
    <text evidence="1">Belongs to the 5-formyltetrahydrofolate cyclo-ligase family.</text>
</comment>
<dbReference type="InParanoid" id="A0A5C7EX56"/>
<dbReference type="PANTHER" id="PTHR23407:SF1">
    <property type="entry name" value="5-FORMYLTETRAHYDROFOLATE CYCLO-LIGASE"/>
    <property type="match status" value="1"/>
</dbReference>
<protein>
    <submittedName>
        <fullName evidence="5">5-formyltetrahydrofolate cyclo-ligase</fullName>
        <ecNumber evidence="5">6.3.3.2</ecNumber>
    </submittedName>
</protein>
<dbReference type="GO" id="GO:0009396">
    <property type="term" value="P:folic acid-containing compound biosynthetic process"/>
    <property type="evidence" value="ECO:0007669"/>
    <property type="project" value="TreeGrafter"/>
</dbReference>
<dbReference type="InterPro" id="IPR036196">
    <property type="entry name" value="Ptyr_pPase_sf"/>
</dbReference>
<dbReference type="GO" id="GO:0035999">
    <property type="term" value="P:tetrahydrofolate interconversion"/>
    <property type="evidence" value="ECO:0007669"/>
    <property type="project" value="TreeGrafter"/>
</dbReference>
<evidence type="ECO:0000256" key="3">
    <source>
        <dbReference type="ARBA" id="ARBA00022840"/>
    </source>
</evidence>
<dbReference type="OrthoDB" id="9801938at2"/>
<keyword evidence="2" id="KW-0547">Nucleotide-binding</keyword>
<keyword evidence="3" id="KW-0067">ATP-binding</keyword>
<evidence type="ECO:0000256" key="2">
    <source>
        <dbReference type="ARBA" id="ARBA00022741"/>
    </source>
</evidence>
<dbReference type="InterPro" id="IPR024185">
    <property type="entry name" value="FTHF_cligase-like_sf"/>
</dbReference>
<dbReference type="SUPFAM" id="SSF52788">
    <property type="entry name" value="Phosphotyrosine protein phosphatases I"/>
    <property type="match status" value="1"/>
</dbReference>
<accession>A0A5C7EX56</accession>